<organism evidence="1 2">
    <name type="scientific">Austropuccinia psidii MF-1</name>
    <dbReference type="NCBI Taxonomy" id="1389203"/>
    <lineage>
        <taxon>Eukaryota</taxon>
        <taxon>Fungi</taxon>
        <taxon>Dikarya</taxon>
        <taxon>Basidiomycota</taxon>
        <taxon>Pucciniomycotina</taxon>
        <taxon>Pucciniomycetes</taxon>
        <taxon>Pucciniales</taxon>
        <taxon>Sphaerophragmiaceae</taxon>
        <taxon>Austropuccinia</taxon>
    </lineage>
</organism>
<evidence type="ECO:0000313" key="1">
    <source>
        <dbReference type="EMBL" id="MBW0534839.1"/>
    </source>
</evidence>
<protein>
    <submittedName>
        <fullName evidence="1">Uncharacterized protein</fullName>
    </submittedName>
</protein>
<proteinExistence type="predicted"/>
<name>A0A9Q3F8T6_9BASI</name>
<sequence length="175" mass="19562">MYLSSVQIRVGNPTISSVVDISDKLLAEIIVSQLSQGYDGLTRLIYEKHPLLTDNIIAKINDYIQDSDNPSSTTSNNIMNESAFFNKRGHFCKNGVHNPLTKHLSEDCRQLEKKKGKNNSLDKSEKVKHTQAIQFEESDSSDNKIHVVKFSKAFKASSNSSEASIYLDSAPLAIW</sequence>
<dbReference type="Proteomes" id="UP000765509">
    <property type="component" value="Unassembled WGS sequence"/>
</dbReference>
<accession>A0A9Q3F8T6</accession>
<evidence type="ECO:0000313" key="2">
    <source>
        <dbReference type="Proteomes" id="UP000765509"/>
    </source>
</evidence>
<comment type="caution">
    <text evidence="1">The sequence shown here is derived from an EMBL/GenBank/DDBJ whole genome shotgun (WGS) entry which is preliminary data.</text>
</comment>
<gene>
    <name evidence="1" type="ORF">O181_074554</name>
</gene>
<reference evidence="1" key="1">
    <citation type="submission" date="2021-03" db="EMBL/GenBank/DDBJ databases">
        <title>Draft genome sequence of rust myrtle Austropuccinia psidii MF-1, a brazilian biotype.</title>
        <authorList>
            <person name="Quecine M.C."/>
            <person name="Pachon D.M.R."/>
            <person name="Bonatelli M.L."/>
            <person name="Correr F.H."/>
            <person name="Franceschini L.M."/>
            <person name="Leite T.F."/>
            <person name="Margarido G.R.A."/>
            <person name="Almeida C.A."/>
            <person name="Ferrarezi J.A."/>
            <person name="Labate C.A."/>
        </authorList>
    </citation>
    <scope>NUCLEOTIDE SEQUENCE</scope>
    <source>
        <strain evidence="1">MF-1</strain>
    </source>
</reference>
<dbReference type="OrthoDB" id="2504515at2759"/>
<dbReference type="AlphaFoldDB" id="A0A9Q3F8T6"/>
<keyword evidence="2" id="KW-1185">Reference proteome</keyword>
<dbReference type="EMBL" id="AVOT02039738">
    <property type="protein sequence ID" value="MBW0534839.1"/>
    <property type="molecule type" value="Genomic_DNA"/>
</dbReference>